<dbReference type="GO" id="GO:0004190">
    <property type="term" value="F:aspartic-type endopeptidase activity"/>
    <property type="evidence" value="ECO:0007669"/>
    <property type="project" value="InterPro"/>
</dbReference>
<protein>
    <submittedName>
        <fullName evidence="3">Prepilin peptidase</fullName>
    </submittedName>
</protein>
<feature type="transmembrane region" description="Helical" evidence="1">
    <location>
        <begin position="30"/>
        <end position="59"/>
    </location>
</feature>
<keyword evidence="1" id="KW-0472">Membrane</keyword>
<dbReference type="Pfam" id="PF01478">
    <property type="entry name" value="Peptidase_A24"/>
    <property type="match status" value="1"/>
</dbReference>
<sequence>MLIGGLAALGWSAALVYYDVTRLRLPDWLTLPAVCLASAAILAWPVGLWGLAWPAAYLASGKGVGGGDVKLALPLGVVCAAVGGAGAVVAVVLLSSLFTLLGALVTRRAVLAHGPSMLVAAWLVALYGLCGPDL</sequence>
<dbReference type="RefSeq" id="WP_165003929.1">
    <property type="nucleotide sequence ID" value="NZ_CP064955.1"/>
</dbReference>
<dbReference type="AlphaFoldDB" id="A0A7T0KKK2"/>
<keyword evidence="1" id="KW-0812">Transmembrane</keyword>
<evidence type="ECO:0000259" key="2">
    <source>
        <dbReference type="Pfam" id="PF01478"/>
    </source>
</evidence>
<organism evidence="3 4">
    <name type="scientific">Corynebacterium qintianiae</name>
    <dbReference type="NCBI Taxonomy" id="2709392"/>
    <lineage>
        <taxon>Bacteria</taxon>
        <taxon>Bacillati</taxon>
        <taxon>Actinomycetota</taxon>
        <taxon>Actinomycetes</taxon>
        <taxon>Mycobacteriales</taxon>
        <taxon>Corynebacteriaceae</taxon>
        <taxon>Corynebacterium</taxon>
    </lineage>
</organism>
<evidence type="ECO:0000313" key="3">
    <source>
        <dbReference type="EMBL" id="QPK82448.1"/>
    </source>
</evidence>
<accession>A0A7T0KKK2</accession>
<feature type="domain" description="Prepilin type IV endopeptidase peptidase" evidence="2">
    <location>
        <begin position="7"/>
        <end position="101"/>
    </location>
</feature>
<name>A0A7T0KKK2_9CORY</name>
<feature type="transmembrane region" description="Helical" evidence="1">
    <location>
        <begin position="110"/>
        <end position="130"/>
    </location>
</feature>
<dbReference type="InterPro" id="IPR000045">
    <property type="entry name" value="Prepilin_IV_endopep_pep"/>
</dbReference>
<proteinExistence type="predicted"/>
<gene>
    <name evidence="3" type="ORF">G7Y29_05930</name>
</gene>
<dbReference type="KEGG" id="cqn:G7Y29_05930"/>
<keyword evidence="4" id="KW-1185">Reference proteome</keyword>
<dbReference type="GO" id="GO:0016020">
    <property type="term" value="C:membrane"/>
    <property type="evidence" value="ECO:0007669"/>
    <property type="project" value="InterPro"/>
</dbReference>
<dbReference type="EMBL" id="CP064955">
    <property type="protein sequence ID" value="QPK82448.1"/>
    <property type="molecule type" value="Genomic_DNA"/>
</dbReference>
<dbReference type="Proteomes" id="UP000594586">
    <property type="component" value="Chromosome"/>
</dbReference>
<keyword evidence="1" id="KW-1133">Transmembrane helix</keyword>
<feature type="transmembrane region" description="Helical" evidence="1">
    <location>
        <begin position="71"/>
        <end position="104"/>
    </location>
</feature>
<reference evidence="3 4" key="1">
    <citation type="submission" date="2020-11" db="EMBL/GenBank/DDBJ databases">
        <title>Corynebacterium sp. MC1420.</title>
        <authorList>
            <person name="Zhou J."/>
        </authorList>
    </citation>
    <scope>NUCLEOTIDE SEQUENCE [LARGE SCALE GENOMIC DNA]</scope>
    <source>
        <strain evidence="3 4">MC1420</strain>
    </source>
</reference>
<evidence type="ECO:0000256" key="1">
    <source>
        <dbReference type="SAM" id="Phobius"/>
    </source>
</evidence>
<evidence type="ECO:0000313" key="4">
    <source>
        <dbReference type="Proteomes" id="UP000594586"/>
    </source>
</evidence>